<evidence type="ECO:0000313" key="11">
    <source>
        <dbReference type="EMBL" id="JAV86706.1"/>
    </source>
</evidence>
<dbReference type="EMBL" id="GEZM01027506">
    <property type="protein sequence ID" value="JAV86706.1"/>
    <property type="molecule type" value="Transcribed_RNA"/>
</dbReference>
<dbReference type="Gene3D" id="1.25.10.10">
    <property type="entry name" value="Leucine-rich Repeat Variant"/>
    <property type="match status" value="1"/>
</dbReference>
<keyword evidence="6" id="KW-0256">Endoplasmic reticulum</keyword>
<keyword evidence="8" id="KW-0811">Translocation</keyword>
<evidence type="ECO:0000256" key="6">
    <source>
        <dbReference type="ARBA" id="ARBA00022824"/>
    </source>
</evidence>
<organism evidence="11">
    <name type="scientific">Photinus pyralis</name>
    <name type="common">Common eastern firefly</name>
    <name type="synonym">Lampyris pyralis</name>
    <dbReference type="NCBI Taxonomy" id="7054"/>
    <lineage>
        <taxon>Eukaryota</taxon>
        <taxon>Metazoa</taxon>
        <taxon>Ecdysozoa</taxon>
        <taxon>Arthropoda</taxon>
        <taxon>Hexapoda</taxon>
        <taxon>Insecta</taxon>
        <taxon>Pterygota</taxon>
        <taxon>Neoptera</taxon>
        <taxon>Endopterygota</taxon>
        <taxon>Coleoptera</taxon>
        <taxon>Polyphaga</taxon>
        <taxon>Elateriformia</taxon>
        <taxon>Elateroidea</taxon>
        <taxon>Lampyridae</taxon>
        <taxon>Lampyrinae</taxon>
        <taxon>Photinus</taxon>
    </lineage>
</organism>
<protein>
    <recommendedName>
        <fullName evidence="3">Nucleotide exchange factor SIL1</fullName>
    </recommendedName>
</protein>
<dbReference type="GO" id="GO:0005788">
    <property type="term" value="C:endoplasmic reticulum lumen"/>
    <property type="evidence" value="ECO:0007669"/>
    <property type="project" value="UniProtKB-SubCell"/>
</dbReference>
<keyword evidence="9" id="KW-0325">Glycoprotein</keyword>
<evidence type="ECO:0000256" key="8">
    <source>
        <dbReference type="ARBA" id="ARBA00023010"/>
    </source>
</evidence>
<dbReference type="PANTHER" id="PTHR19316:SF35">
    <property type="entry name" value="NUCLEOTIDE EXCHANGE FACTOR SIL1"/>
    <property type="match status" value="1"/>
</dbReference>
<keyword evidence="4" id="KW-0813">Transport</keyword>
<evidence type="ECO:0000256" key="10">
    <source>
        <dbReference type="SAM" id="SignalP"/>
    </source>
</evidence>
<dbReference type="EMBL" id="GEZM01027505">
    <property type="protein sequence ID" value="JAV86709.1"/>
    <property type="molecule type" value="Transcribed_RNA"/>
</dbReference>
<feature type="chain" id="PRO_5011907486" description="Nucleotide exchange factor SIL1" evidence="10">
    <location>
        <begin position="16"/>
        <end position="428"/>
    </location>
</feature>
<dbReference type="GO" id="GO:0015031">
    <property type="term" value="P:protein transport"/>
    <property type="evidence" value="ECO:0007669"/>
    <property type="project" value="UniProtKB-KW"/>
</dbReference>
<evidence type="ECO:0000256" key="9">
    <source>
        <dbReference type="ARBA" id="ARBA00023180"/>
    </source>
</evidence>
<accession>A0A1Y1MRU5</accession>
<keyword evidence="7" id="KW-0653">Protein transport</keyword>
<feature type="signal peptide" evidence="10">
    <location>
        <begin position="1"/>
        <end position="15"/>
    </location>
</feature>
<evidence type="ECO:0000256" key="1">
    <source>
        <dbReference type="ARBA" id="ARBA00004319"/>
    </source>
</evidence>
<comment type="similarity">
    <text evidence="2">Belongs to the SIL1 family.</text>
</comment>
<dbReference type="AlphaFoldDB" id="A0A1Y1MRU5"/>
<evidence type="ECO:0000256" key="3">
    <source>
        <dbReference type="ARBA" id="ARBA00015352"/>
    </source>
</evidence>
<dbReference type="InterPro" id="IPR011989">
    <property type="entry name" value="ARM-like"/>
</dbReference>
<dbReference type="InterPro" id="IPR016024">
    <property type="entry name" value="ARM-type_fold"/>
</dbReference>
<proteinExistence type="inferred from homology"/>
<dbReference type="InterPro" id="IPR050693">
    <property type="entry name" value="Hsp70_NEF-Inhibitors"/>
</dbReference>
<reference evidence="11" key="1">
    <citation type="journal article" date="2016" name="Sci. Rep.">
        <title>Molecular characterization of firefly nuptial gifts: a multi-omics approach sheds light on postcopulatory sexual selection.</title>
        <authorList>
            <person name="Al-Wathiqui N."/>
            <person name="Fallon T.R."/>
            <person name="South A."/>
            <person name="Weng J.K."/>
            <person name="Lewis S.M."/>
        </authorList>
    </citation>
    <scope>NUCLEOTIDE SEQUENCE</scope>
</reference>
<dbReference type="SUPFAM" id="SSF48371">
    <property type="entry name" value="ARM repeat"/>
    <property type="match status" value="1"/>
</dbReference>
<name>A0A1Y1MRU5_PHOPY</name>
<evidence type="ECO:0000256" key="5">
    <source>
        <dbReference type="ARBA" id="ARBA00022729"/>
    </source>
</evidence>
<keyword evidence="5 10" id="KW-0732">Signal</keyword>
<evidence type="ECO:0000256" key="2">
    <source>
        <dbReference type="ARBA" id="ARBA00010588"/>
    </source>
</evidence>
<dbReference type="PANTHER" id="PTHR19316">
    <property type="entry name" value="PROTEIN FOLDING REGULATOR"/>
    <property type="match status" value="1"/>
</dbReference>
<evidence type="ECO:0000256" key="4">
    <source>
        <dbReference type="ARBA" id="ARBA00022448"/>
    </source>
</evidence>
<comment type="subcellular location">
    <subcellularLocation>
        <location evidence="1">Endoplasmic reticulum lumen</location>
    </subcellularLocation>
</comment>
<evidence type="ECO:0000256" key="7">
    <source>
        <dbReference type="ARBA" id="ARBA00022927"/>
    </source>
</evidence>
<dbReference type="GO" id="GO:0000774">
    <property type="term" value="F:adenyl-nucleotide exchange factor activity"/>
    <property type="evidence" value="ECO:0007669"/>
    <property type="project" value="TreeGrafter"/>
</dbReference>
<sequence>MFKIILCITLSSAFCANTFVNCSENLNDEDDLFVPTYEWQVIKKGQKIPKGLHVRVNFETGVREAKILVEDDITDKTSAVVQVPDARNSNSEDEAPLKYSHQELKEALKNIKNDASPEEQAEKKFRSYEELKEDLSKLDVRPKTDGELLKELMLYHKVLTTTQEHQELIVSIIEDLEYLVHQIDNANDFVTLNGFADIIYPNLNSTNLDIKDGTLKLLGSSMQNNAKVQIHAFETGAIGTLLKVLALNSDETIKNRAIFALSGLMRRFPLAQRQFLDNAGLNVFGELLQESNNMKLLLKIVTLIHDLILEHDGALKDKSYLEKIEQYNAVNLRQKLQDQKWCPFLVTLLRNIVSIDVEDHDAVEKTLNTIISSRVCNMSGNVQLQTLISHLQSYYKNLAKVDDDEYFGHLLDLCQQAINVNLKRNVEL</sequence>